<dbReference type="RefSeq" id="XP_004356833.1">
    <property type="nucleotide sequence ID" value="XM_004356780.1"/>
</dbReference>
<dbReference type="OrthoDB" id="70519at2759"/>
<keyword evidence="1" id="KW-0677">Repeat</keyword>
<dbReference type="EMBL" id="KB007811">
    <property type="protein sequence ID" value="ELR24933.1"/>
    <property type="molecule type" value="Genomic_DNA"/>
</dbReference>
<dbReference type="STRING" id="1257118.L8HJS2"/>
<feature type="repeat" description="ANK" evidence="3">
    <location>
        <begin position="36"/>
        <end position="57"/>
    </location>
</feature>
<dbReference type="AlphaFoldDB" id="L8HJS2"/>
<reference evidence="5 6" key="1">
    <citation type="journal article" date="2013" name="Genome Biol.">
        <title>Genome of Acanthamoeba castellanii highlights extensive lateral gene transfer and early evolution of tyrosine kinase signaling.</title>
        <authorList>
            <person name="Clarke M."/>
            <person name="Lohan A.J."/>
            <person name="Liu B."/>
            <person name="Lagkouvardos I."/>
            <person name="Roy S."/>
            <person name="Zafar N."/>
            <person name="Bertelli C."/>
            <person name="Schilde C."/>
            <person name="Kianianmomeni A."/>
            <person name="Burglin T.R."/>
            <person name="Frech C."/>
            <person name="Turcotte B."/>
            <person name="Kopec K.O."/>
            <person name="Synnott J.M."/>
            <person name="Choo C."/>
            <person name="Paponov I."/>
            <person name="Finkler A."/>
            <person name="Soon Heng Tan C."/>
            <person name="Hutchins A.P."/>
            <person name="Weinmeier T."/>
            <person name="Rattei T."/>
            <person name="Chu J.S."/>
            <person name="Gimenez G."/>
            <person name="Irimia M."/>
            <person name="Rigden D.J."/>
            <person name="Fitzpatrick D.A."/>
            <person name="Lorenzo-Morales J."/>
            <person name="Bateman A."/>
            <person name="Chiu C.H."/>
            <person name="Tang P."/>
            <person name="Hegemann P."/>
            <person name="Fromm H."/>
            <person name="Raoult D."/>
            <person name="Greub G."/>
            <person name="Miranda-Saavedra D."/>
            <person name="Chen N."/>
            <person name="Nash P."/>
            <person name="Ginger M.L."/>
            <person name="Horn M."/>
            <person name="Schaap P."/>
            <person name="Caler L."/>
            <person name="Loftus B."/>
        </authorList>
    </citation>
    <scope>NUCLEOTIDE SEQUENCE [LARGE SCALE GENOMIC DNA]</scope>
    <source>
        <strain evidence="5 6">Neff</strain>
    </source>
</reference>
<proteinExistence type="predicted"/>
<dbReference type="SMART" id="SM00248">
    <property type="entry name" value="ANK"/>
    <property type="match status" value="3"/>
</dbReference>
<feature type="compositionally biased region" description="Basic and acidic residues" evidence="4">
    <location>
        <begin position="132"/>
        <end position="143"/>
    </location>
</feature>
<dbReference type="InterPro" id="IPR002110">
    <property type="entry name" value="Ankyrin_rpt"/>
</dbReference>
<dbReference type="KEGG" id="acan:ACA1_176110"/>
<keyword evidence="2 3" id="KW-0040">ANK repeat</keyword>
<dbReference type="PROSITE" id="PS50088">
    <property type="entry name" value="ANK_REPEAT"/>
    <property type="match status" value="3"/>
</dbReference>
<dbReference type="InterPro" id="IPR036770">
    <property type="entry name" value="Ankyrin_rpt-contain_sf"/>
</dbReference>
<evidence type="ECO:0000256" key="1">
    <source>
        <dbReference type="ARBA" id="ARBA00022737"/>
    </source>
</evidence>
<dbReference type="Pfam" id="PF13637">
    <property type="entry name" value="Ank_4"/>
    <property type="match status" value="1"/>
</dbReference>
<protein>
    <submittedName>
        <fullName evidence="5">p19 protein</fullName>
    </submittedName>
</protein>
<dbReference type="SUPFAM" id="SSF48403">
    <property type="entry name" value="Ankyrin repeat"/>
    <property type="match status" value="1"/>
</dbReference>
<evidence type="ECO:0000256" key="4">
    <source>
        <dbReference type="SAM" id="MobiDB-lite"/>
    </source>
</evidence>
<dbReference type="Gene3D" id="1.25.40.20">
    <property type="entry name" value="Ankyrin repeat-containing domain"/>
    <property type="match status" value="2"/>
</dbReference>
<name>L8HJS2_ACACF</name>
<dbReference type="PRINTS" id="PR01415">
    <property type="entry name" value="ANKYRIN"/>
</dbReference>
<organism evidence="5 6">
    <name type="scientific">Acanthamoeba castellanii (strain ATCC 30010 / Neff)</name>
    <dbReference type="NCBI Taxonomy" id="1257118"/>
    <lineage>
        <taxon>Eukaryota</taxon>
        <taxon>Amoebozoa</taxon>
        <taxon>Discosea</taxon>
        <taxon>Longamoebia</taxon>
        <taxon>Centramoebida</taxon>
        <taxon>Acanthamoebidae</taxon>
        <taxon>Acanthamoeba</taxon>
    </lineage>
</organism>
<gene>
    <name evidence="5" type="ORF">ACA1_176110</name>
</gene>
<sequence>MEWERGLWGSAMSGDVAKCERLLAKGGVAADDRDSSGYAALHYAARAGKLEVCRLLVGRHHADVNATTCKGLATPLHRAAYMGHDDICTYLIEKGARVSELDDDGMTPLHKAVQQGREATVRLLLRHGADREVRDKHDKRPHDYATSQATQAALS</sequence>
<dbReference type="VEuPathDB" id="AmoebaDB:ACA1_176110"/>
<dbReference type="Proteomes" id="UP000011083">
    <property type="component" value="Unassembled WGS sequence"/>
</dbReference>
<evidence type="ECO:0000256" key="2">
    <source>
        <dbReference type="ARBA" id="ARBA00023043"/>
    </source>
</evidence>
<evidence type="ECO:0000313" key="5">
    <source>
        <dbReference type="EMBL" id="ELR24933.1"/>
    </source>
</evidence>
<feature type="region of interest" description="Disordered" evidence="4">
    <location>
        <begin position="132"/>
        <end position="155"/>
    </location>
</feature>
<feature type="compositionally biased region" description="Polar residues" evidence="4">
    <location>
        <begin position="145"/>
        <end position="155"/>
    </location>
</feature>
<dbReference type="OMA" id="ARCSATN"/>
<evidence type="ECO:0000313" key="6">
    <source>
        <dbReference type="Proteomes" id="UP000011083"/>
    </source>
</evidence>
<dbReference type="GeneID" id="14925968"/>
<evidence type="ECO:0000256" key="3">
    <source>
        <dbReference type="PROSITE-ProRule" id="PRU00023"/>
    </source>
</evidence>
<dbReference type="Pfam" id="PF12796">
    <property type="entry name" value="Ank_2"/>
    <property type="match status" value="1"/>
</dbReference>
<dbReference type="PANTHER" id="PTHR24171">
    <property type="entry name" value="ANKYRIN REPEAT DOMAIN-CONTAINING PROTEIN 39-RELATED"/>
    <property type="match status" value="1"/>
</dbReference>
<accession>L8HJS2</accession>
<feature type="repeat" description="ANK" evidence="3">
    <location>
        <begin position="71"/>
        <end position="103"/>
    </location>
</feature>
<keyword evidence="6" id="KW-1185">Reference proteome</keyword>
<dbReference type="PROSITE" id="PS50297">
    <property type="entry name" value="ANK_REP_REGION"/>
    <property type="match status" value="3"/>
</dbReference>
<feature type="repeat" description="ANK" evidence="3">
    <location>
        <begin position="104"/>
        <end position="136"/>
    </location>
</feature>